<keyword evidence="3 7" id="KW-1133">Transmembrane helix</keyword>
<feature type="compositionally biased region" description="Basic and acidic residues" evidence="6">
    <location>
        <begin position="270"/>
        <end position="281"/>
    </location>
</feature>
<reference evidence="9 10" key="1">
    <citation type="journal article" date="2016" name="Sci. Rep.">
        <title>Draft genome sequencing and secretome analysis of fungal phytopathogen Ascochyta rabiei provides insight into the necrotrophic effector repertoire.</title>
        <authorList>
            <person name="Verma S."/>
            <person name="Gazara R.K."/>
            <person name="Nizam S."/>
            <person name="Parween S."/>
            <person name="Chattopadhyay D."/>
            <person name="Verma P.K."/>
        </authorList>
    </citation>
    <scope>NUCLEOTIDE SEQUENCE [LARGE SCALE GENOMIC DNA]</scope>
    <source>
        <strain evidence="9 10">ArDII</strain>
    </source>
</reference>
<feature type="transmembrane region" description="Helical" evidence="7">
    <location>
        <begin position="195"/>
        <end position="220"/>
    </location>
</feature>
<keyword evidence="4 7" id="KW-0472">Membrane</keyword>
<evidence type="ECO:0000256" key="2">
    <source>
        <dbReference type="ARBA" id="ARBA00022692"/>
    </source>
</evidence>
<evidence type="ECO:0000259" key="8">
    <source>
        <dbReference type="Pfam" id="PF20684"/>
    </source>
</evidence>
<feature type="domain" description="Rhodopsin" evidence="8">
    <location>
        <begin position="99"/>
        <end position="224"/>
    </location>
</feature>
<evidence type="ECO:0000256" key="4">
    <source>
        <dbReference type="ARBA" id="ARBA00023136"/>
    </source>
</evidence>
<comment type="similarity">
    <text evidence="5">Belongs to the SAT4 family.</text>
</comment>
<accession>A0A162VHM7</accession>
<dbReference type="Proteomes" id="UP000076837">
    <property type="component" value="Unassembled WGS sequence"/>
</dbReference>
<organism evidence="9 10">
    <name type="scientific">Didymella rabiei</name>
    <name type="common">Chickpea ascochyta blight fungus</name>
    <name type="synonym">Mycosphaerella rabiei</name>
    <dbReference type="NCBI Taxonomy" id="5454"/>
    <lineage>
        <taxon>Eukaryota</taxon>
        <taxon>Fungi</taxon>
        <taxon>Dikarya</taxon>
        <taxon>Ascomycota</taxon>
        <taxon>Pezizomycotina</taxon>
        <taxon>Dothideomycetes</taxon>
        <taxon>Pleosporomycetidae</taxon>
        <taxon>Pleosporales</taxon>
        <taxon>Pleosporineae</taxon>
        <taxon>Didymellaceae</taxon>
        <taxon>Ascochyta</taxon>
    </lineage>
</organism>
<dbReference type="PANTHER" id="PTHR33048">
    <property type="entry name" value="PTH11-LIKE INTEGRAL MEMBRANE PROTEIN (AFU_ORTHOLOGUE AFUA_5G11245)"/>
    <property type="match status" value="1"/>
</dbReference>
<evidence type="ECO:0000256" key="5">
    <source>
        <dbReference type="ARBA" id="ARBA00038359"/>
    </source>
</evidence>
<protein>
    <recommendedName>
        <fullName evidence="8">Rhodopsin domain-containing protein</fullName>
    </recommendedName>
</protein>
<dbReference type="Pfam" id="PF20684">
    <property type="entry name" value="Fung_rhodopsin"/>
    <property type="match status" value="1"/>
</dbReference>
<dbReference type="STRING" id="5454.A0A162VHM7"/>
<evidence type="ECO:0000256" key="3">
    <source>
        <dbReference type="ARBA" id="ARBA00022989"/>
    </source>
</evidence>
<evidence type="ECO:0000256" key="6">
    <source>
        <dbReference type="SAM" id="MobiDB-lite"/>
    </source>
</evidence>
<evidence type="ECO:0000256" key="1">
    <source>
        <dbReference type="ARBA" id="ARBA00004141"/>
    </source>
</evidence>
<name>A0A162VHM7_DIDRA</name>
<keyword evidence="2 7" id="KW-0812">Transmembrane</keyword>
<feature type="compositionally biased region" description="Polar residues" evidence="6">
    <location>
        <begin position="292"/>
        <end position="301"/>
    </location>
</feature>
<proteinExistence type="inferred from homology"/>
<dbReference type="InterPro" id="IPR049326">
    <property type="entry name" value="Rhodopsin_dom_fungi"/>
</dbReference>
<dbReference type="InterPro" id="IPR052337">
    <property type="entry name" value="SAT4-like"/>
</dbReference>
<dbReference type="AlphaFoldDB" id="A0A162VHM7"/>
<dbReference type="EMBL" id="JYNV01000330">
    <property type="protein sequence ID" value="KZM18462.1"/>
    <property type="molecule type" value="Genomic_DNA"/>
</dbReference>
<keyword evidence="10" id="KW-1185">Reference proteome</keyword>
<comment type="caution">
    <text evidence="9">The sequence shown here is derived from an EMBL/GenBank/DDBJ whole genome shotgun (WGS) entry which is preliminary data.</text>
</comment>
<comment type="subcellular location">
    <subcellularLocation>
        <location evidence="1">Membrane</location>
        <topology evidence="1">Multi-pass membrane protein</topology>
    </subcellularLocation>
</comment>
<dbReference type="GO" id="GO:0016020">
    <property type="term" value="C:membrane"/>
    <property type="evidence" value="ECO:0007669"/>
    <property type="project" value="UniProtKB-SubCell"/>
</dbReference>
<dbReference type="PANTHER" id="PTHR33048:SF129">
    <property type="entry name" value="INTEGRAL MEMBRANE PROTEIN-RELATED"/>
    <property type="match status" value="1"/>
</dbReference>
<gene>
    <name evidence="9" type="ORF">ST47_g10383</name>
</gene>
<evidence type="ECO:0000313" key="9">
    <source>
        <dbReference type="EMBL" id="KZM18462.1"/>
    </source>
</evidence>
<sequence length="352" mass="38543">MRTATPEEEALWPSPNFENPEKLHGPIIGVTMTTFILAVVSGGLTDVDFPISVSQSRSRIARMGPEAGVAHTLCKGTQNSVSDAINGTLKHGSSTSHLTCSSQRPCRPIRAHWSSKTGSDCMNTRATIAAIATLNSFSDLMIYLRPMKPLLILQTPAKQRWGLVVLLLMSLPPCIAGLLRLYYVQAFYDSVDELWNASVVWALMMIEMNLGIVCSCFFGVQPMLALLFPRFFAGFYPSKDGSPPRTHRQGSGYPSASEAYPLSDLSTKPGEQRKNQPDKFEALWTPEGRGSNFASASSSGRTRGERLAPGVITVDMEFTVDEEISPCNSPMIEYSGKMGFLMDRLSEDWTGA</sequence>
<evidence type="ECO:0000256" key="7">
    <source>
        <dbReference type="SAM" id="Phobius"/>
    </source>
</evidence>
<evidence type="ECO:0000313" key="10">
    <source>
        <dbReference type="Proteomes" id="UP000076837"/>
    </source>
</evidence>
<feature type="region of interest" description="Disordered" evidence="6">
    <location>
        <begin position="241"/>
        <end position="304"/>
    </location>
</feature>
<feature type="transmembrane region" description="Helical" evidence="7">
    <location>
        <begin position="161"/>
        <end position="183"/>
    </location>
</feature>